<dbReference type="GO" id="GO:0035556">
    <property type="term" value="P:intracellular signal transduction"/>
    <property type="evidence" value="ECO:0007669"/>
    <property type="project" value="InterPro"/>
</dbReference>
<evidence type="ECO:0000313" key="11">
    <source>
        <dbReference type="Proteomes" id="UP000694557"/>
    </source>
</evidence>
<dbReference type="InterPro" id="IPR015898">
    <property type="entry name" value="G-protein_gamma-like_dom"/>
</dbReference>
<dbReference type="CDD" id="cd04450">
    <property type="entry name" value="DEP_RGS7-like"/>
    <property type="match status" value="1"/>
</dbReference>
<dbReference type="FunFam" id="1.10.1240.60:FF:000001">
    <property type="entry name" value="Regulator of G-protein signaling 6"/>
    <property type="match status" value="1"/>
</dbReference>
<dbReference type="InterPro" id="IPR036388">
    <property type="entry name" value="WH-like_DNA-bd_sf"/>
</dbReference>
<dbReference type="SMART" id="SM00049">
    <property type="entry name" value="DEP"/>
    <property type="match status" value="1"/>
</dbReference>
<dbReference type="InterPro" id="IPR036390">
    <property type="entry name" value="WH_DNA-bd_sf"/>
</dbReference>
<dbReference type="InterPro" id="IPR000591">
    <property type="entry name" value="DEP_dom"/>
</dbReference>
<accession>A0A8C7GFH0</accession>
<dbReference type="SUPFAM" id="SSF48670">
    <property type="entry name" value="Transducin (heterotrimeric G protein), gamma chain"/>
    <property type="match status" value="1"/>
</dbReference>
<dbReference type="PROSITE" id="PS50186">
    <property type="entry name" value="DEP"/>
    <property type="match status" value="1"/>
</dbReference>
<keyword evidence="6" id="KW-0734">Signal transduction inhibitor</keyword>
<gene>
    <name evidence="10" type="primary">RGS6</name>
</gene>
<evidence type="ECO:0000259" key="9">
    <source>
        <dbReference type="PROSITE" id="PS50186"/>
    </source>
</evidence>
<dbReference type="GO" id="GO:0005829">
    <property type="term" value="C:cytosol"/>
    <property type="evidence" value="ECO:0007669"/>
    <property type="project" value="UniProtKB-SubCell"/>
</dbReference>
<dbReference type="PANTHER" id="PTHR45746">
    <property type="entry name" value="LP21163P"/>
    <property type="match status" value="1"/>
</dbReference>
<dbReference type="SMART" id="SM00315">
    <property type="entry name" value="RGS"/>
    <property type="match status" value="1"/>
</dbReference>
<proteinExistence type="predicted"/>
<dbReference type="InterPro" id="IPR036305">
    <property type="entry name" value="RGS_sf"/>
</dbReference>
<dbReference type="GO" id="GO:0008277">
    <property type="term" value="P:regulation of G protein-coupled receptor signaling pathway"/>
    <property type="evidence" value="ECO:0007669"/>
    <property type="project" value="InterPro"/>
</dbReference>
<evidence type="ECO:0000256" key="3">
    <source>
        <dbReference type="ARBA" id="ARBA00004514"/>
    </source>
</evidence>
<evidence type="ECO:0000256" key="2">
    <source>
        <dbReference type="ARBA" id="ARBA00004236"/>
    </source>
</evidence>
<evidence type="ECO:0000259" key="8">
    <source>
        <dbReference type="PROSITE" id="PS50132"/>
    </source>
</evidence>
<sequence length="470" mass="54690">MDERRGREGGQEPAGMAVTHNRELRDFITVPYRIEDVIMRLQDEKAGGVAIRTVKSFLSKIPSVVSGADIVQWLMKNLSIEDSAEAIHLGSLIAALGYLFPISDHVLTLKDDGTLYRFQAPYFWPSNCWEPENTDYAIYLCKRTMQNKARLELADYEAENLARLQRAFARKWEFIFMQAEAQVKIDRKKDKAERKILDSQERAFWDVHRPVPGCVNTTEMDIRKCQREKNPQKVKKVRKKAFSDEWSLFMYISFLNMQLDRHCMKMSKVADSLMSYTEQFMVYDPLASTVEPSNPWISDDMTFWDLEASRDPSQHRVKKWGFSLEEALKDPAGRDAFLKFLESEFSSENLRFWLAVQDLKRRPLENVAARAQEIWQEFLAEGAPSSINLDSHSYELTSHNLKDPGRYSYEDAQEHIFKLMKSDSYARFLRSNIYQDLLLARKKLGEQGRRTSLEKFTRSVVSHQELGLSI</sequence>
<evidence type="ECO:0000256" key="6">
    <source>
        <dbReference type="ARBA" id="ARBA00022700"/>
    </source>
</evidence>
<comment type="subcellular location">
    <subcellularLocation>
        <location evidence="2">Cell membrane</location>
    </subcellularLocation>
    <subcellularLocation>
        <location evidence="3">Cytoplasm</location>
        <location evidence="3">Cytosol</location>
    </subcellularLocation>
    <subcellularLocation>
        <location evidence="1">Membrane</location>
        <topology evidence="1">Peripheral membrane protein</topology>
    </subcellularLocation>
</comment>
<dbReference type="SUPFAM" id="SSF46785">
    <property type="entry name" value="Winged helix' DNA-binding domain"/>
    <property type="match status" value="1"/>
</dbReference>
<evidence type="ECO:0000256" key="5">
    <source>
        <dbReference type="ARBA" id="ARBA00022490"/>
    </source>
</evidence>
<dbReference type="Pfam" id="PF00615">
    <property type="entry name" value="RGS"/>
    <property type="match status" value="1"/>
</dbReference>
<dbReference type="Gene3D" id="1.10.10.10">
    <property type="entry name" value="Winged helix-like DNA-binding domain superfamily/Winged helix DNA-binding domain"/>
    <property type="match status" value="1"/>
</dbReference>
<dbReference type="FunFam" id="1.10.10.10:FF:000162">
    <property type="entry name" value="Regulator of G-protein signaling 6"/>
    <property type="match status" value="1"/>
</dbReference>
<dbReference type="InterPro" id="IPR036284">
    <property type="entry name" value="GGL_sf"/>
</dbReference>
<dbReference type="GO" id="GO:0005886">
    <property type="term" value="C:plasma membrane"/>
    <property type="evidence" value="ECO:0007669"/>
    <property type="project" value="UniProtKB-SubCell"/>
</dbReference>
<protein>
    <submittedName>
        <fullName evidence="10">Regulator of G protein signaling 6</fullName>
    </submittedName>
</protein>
<keyword evidence="11" id="KW-1185">Reference proteome</keyword>
<dbReference type="PRINTS" id="PR01301">
    <property type="entry name" value="RGSPROTEIN"/>
</dbReference>
<dbReference type="InterPro" id="IPR047016">
    <property type="entry name" value="RGS6/7/9/11"/>
</dbReference>
<feature type="domain" description="RGS" evidence="8">
    <location>
        <begin position="323"/>
        <end position="438"/>
    </location>
</feature>
<keyword evidence="5" id="KW-0963">Cytoplasm</keyword>
<dbReference type="SUPFAM" id="SSF48097">
    <property type="entry name" value="Regulator of G-protein signaling, RGS"/>
    <property type="match status" value="1"/>
</dbReference>
<dbReference type="InterPro" id="IPR040759">
    <property type="entry name" value="RGS_DHEX"/>
</dbReference>
<evidence type="ECO:0000313" key="10">
    <source>
        <dbReference type="Ensembl" id="ENSOKIP00005041331.1"/>
    </source>
</evidence>
<evidence type="ECO:0000256" key="7">
    <source>
        <dbReference type="ARBA" id="ARBA00023136"/>
    </source>
</evidence>
<dbReference type="Pfam" id="PF00610">
    <property type="entry name" value="DEP"/>
    <property type="match status" value="1"/>
</dbReference>
<dbReference type="AlphaFoldDB" id="A0A8C7GFH0"/>
<dbReference type="Proteomes" id="UP000694557">
    <property type="component" value="Unassembled WGS sequence"/>
</dbReference>
<dbReference type="CDD" id="cd00068">
    <property type="entry name" value="GGL"/>
    <property type="match status" value="1"/>
</dbReference>
<dbReference type="Ensembl" id="ENSOKIT00005043589.1">
    <property type="protein sequence ID" value="ENSOKIP00005041331.1"/>
    <property type="gene ID" value="ENSOKIG00005014387.1"/>
</dbReference>
<dbReference type="SMART" id="SM01224">
    <property type="entry name" value="G_gamma"/>
    <property type="match status" value="1"/>
</dbReference>
<dbReference type="InterPro" id="IPR047017">
    <property type="entry name" value="RGS6/7/9/11_DHEX_sf"/>
</dbReference>
<reference evidence="10" key="2">
    <citation type="submission" date="2025-09" db="UniProtKB">
        <authorList>
            <consortium name="Ensembl"/>
        </authorList>
    </citation>
    <scope>IDENTIFICATION</scope>
</reference>
<dbReference type="InterPro" id="IPR044926">
    <property type="entry name" value="RGS_subdomain_2"/>
</dbReference>
<dbReference type="GO" id="GO:0005096">
    <property type="term" value="F:GTPase activator activity"/>
    <property type="evidence" value="ECO:0007669"/>
    <property type="project" value="TreeGrafter"/>
</dbReference>
<organism evidence="10 11">
    <name type="scientific">Oncorhynchus kisutch</name>
    <name type="common">Coho salmon</name>
    <name type="synonym">Salmo kisutch</name>
    <dbReference type="NCBI Taxonomy" id="8019"/>
    <lineage>
        <taxon>Eukaryota</taxon>
        <taxon>Metazoa</taxon>
        <taxon>Chordata</taxon>
        <taxon>Craniata</taxon>
        <taxon>Vertebrata</taxon>
        <taxon>Euteleostomi</taxon>
        <taxon>Actinopterygii</taxon>
        <taxon>Neopterygii</taxon>
        <taxon>Teleostei</taxon>
        <taxon>Protacanthopterygii</taxon>
        <taxon>Salmoniformes</taxon>
        <taxon>Salmonidae</taxon>
        <taxon>Salmoninae</taxon>
        <taxon>Oncorhynchus</taxon>
    </lineage>
</organism>
<dbReference type="Pfam" id="PF18148">
    <property type="entry name" value="RGS_DHEX"/>
    <property type="match status" value="1"/>
</dbReference>
<dbReference type="InterPro" id="IPR016137">
    <property type="entry name" value="RGS"/>
</dbReference>
<evidence type="ECO:0000256" key="4">
    <source>
        <dbReference type="ARBA" id="ARBA00022475"/>
    </source>
</evidence>
<dbReference type="Gene3D" id="1.10.1240.60">
    <property type="match status" value="1"/>
</dbReference>
<dbReference type="SMART" id="SM00224">
    <property type="entry name" value="GGL"/>
    <property type="match status" value="1"/>
</dbReference>
<name>A0A8C7GFH0_ONCKI</name>
<dbReference type="Pfam" id="PF00631">
    <property type="entry name" value="G-gamma"/>
    <property type="match status" value="1"/>
</dbReference>
<dbReference type="GO" id="GO:0007186">
    <property type="term" value="P:G protein-coupled receptor signaling pathway"/>
    <property type="evidence" value="ECO:0007669"/>
    <property type="project" value="InterPro"/>
</dbReference>
<evidence type="ECO:0000256" key="1">
    <source>
        <dbReference type="ARBA" id="ARBA00004170"/>
    </source>
</evidence>
<dbReference type="GO" id="GO:0009968">
    <property type="term" value="P:negative regulation of signal transduction"/>
    <property type="evidence" value="ECO:0007669"/>
    <property type="project" value="UniProtKB-KW"/>
</dbReference>
<keyword evidence="4" id="KW-1003">Cell membrane</keyword>
<dbReference type="GO" id="GO:0043005">
    <property type="term" value="C:neuron projection"/>
    <property type="evidence" value="ECO:0007669"/>
    <property type="project" value="TreeGrafter"/>
</dbReference>
<dbReference type="PANTHER" id="PTHR45746:SF2">
    <property type="entry name" value="REGULATOR OF G-PROTEIN SIGNALING 6"/>
    <property type="match status" value="1"/>
</dbReference>
<dbReference type="PROSITE" id="PS50132">
    <property type="entry name" value="RGS"/>
    <property type="match status" value="1"/>
</dbReference>
<dbReference type="FunFam" id="1.10.167.10:FF:000002">
    <property type="entry name" value="Regulator of G-protein signaling 6 isoform 9"/>
    <property type="match status" value="1"/>
</dbReference>
<reference evidence="10" key="1">
    <citation type="submission" date="2025-08" db="UniProtKB">
        <authorList>
            <consortium name="Ensembl"/>
        </authorList>
    </citation>
    <scope>IDENTIFICATION</scope>
</reference>
<dbReference type="Gene3D" id="1.10.167.10">
    <property type="entry name" value="Regulator of G-protein Signalling 4, domain 2"/>
    <property type="match status" value="1"/>
</dbReference>
<feature type="domain" description="DEP" evidence="9">
    <location>
        <begin position="45"/>
        <end position="120"/>
    </location>
</feature>
<keyword evidence="7" id="KW-0472">Membrane</keyword>
<dbReference type="GeneTree" id="ENSGT00940000157159"/>